<dbReference type="EMBL" id="JAGTXO010000032">
    <property type="protein sequence ID" value="KAG8460514.1"/>
    <property type="molecule type" value="Genomic_DNA"/>
</dbReference>
<name>A0A8J5XAI6_DIALT</name>
<dbReference type="PANTHER" id="PTHR12509:SF8">
    <property type="entry name" value="SPERMATOGENESIS-ASSOCIATED PROTEIN 4"/>
    <property type="match status" value="1"/>
</dbReference>
<evidence type="ECO:0000313" key="7">
    <source>
        <dbReference type="EMBL" id="KAG8460514.1"/>
    </source>
</evidence>
<dbReference type="GO" id="GO:0008017">
    <property type="term" value="F:microtubule binding"/>
    <property type="evidence" value="ECO:0007669"/>
    <property type="project" value="TreeGrafter"/>
</dbReference>
<feature type="compositionally biased region" description="Gly residues" evidence="5">
    <location>
        <begin position="330"/>
        <end position="340"/>
    </location>
</feature>
<dbReference type="InterPro" id="IPR001715">
    <property type="entry name" value="CH_dom"/>
</dbReference>
<dbReference type="InterPro" id="IPR010441">
    <property type="entry name" value="CH_2"/>
</dbReference>
<organism evidence="7 8">
    <name type="scientific">Diacronema lutheri</name>
    <name type="common">Unicellular marine alga</name>
    <name type="synonym">Monochrysis lutheri</name>
    <dbReference type="NCBI Taxonomy" id="2081491"/>
    <lineage>
        <taxon>Eukaryota</taxon>
        <taxon>Haptista</taxon>
        <taxon>Haptophyta</taxon>
        <taxon>Pavlovophyceae</taxon>
        <taxon>Pavlovales</taxon>
        <taxon>Pavlovaceae</taxon>
        <taxon>Diacronema</taxon>
    </lineage>
</organism>
<dbReference type="InterPro" id="IPR052111">
    <property type="entry name" value="Spermatogenesis_Ciliary_MAP"/>
</dbReference>
<feature type="region of interest" description="Disordered" evidence="5">
    <location>
        <begin position="325"/>
        <end position="345"/>
    </location>
</feature>
<dbReference type="OrthoDB" id="62528at2759"/>
<keyword evidence="2" id="KW-0539">Nucleus</keyword>
<dbReference type="Proteomes" id="UP000751190">
    <property type="component" value="Unassembled WGS sequence"/>
</dbReference>
<dbReference type="SUPFAM" id="SSF47576">
    <property type="entry name" value="Calponin-homology domain, CH-domain"/>
    <property type="match status" value="1"/>
</dbReference>
<dbReference type="Pfam" id="PF06294">
    <property type="entry name" value="CH_2"/>
    <property type="match status" value="1"/>
</dbReference>
<comment type="caution">
    <text evidence="7">The sequence shown here is derived from an EMBL/GenBank/DDBJ whole genome shotgun (WGS) entry which is preliminary data.</text>
</comment>
<feature type="region of interest" description="Disordered" evidence="5">
    <location>
        <begin position="731"/>
        <end position="754"/>
    </location>
</feature>
<gene>
    <name evidence="7" type="ORF">KFE25_013164</name>
</gene>
<dbReference type="GO" id="GO:0005930">
    <property type="term" value="C:axoneme"/>
    <property type="evidence" value="ECO:0007669"/>
    <property type="project" value="TreeGrafter"/>
</dbReference>
<dbReference type="InterPro" id="IPR036872">
    <property type="entry name" value="CH_dom_sf"/>
</dbReference>
<keyword evidence="8" id="KW-1185">Reference proteome</keyword>
<accession>A0A8J5XAI6</accession>
<dbReference type="GO" id="GO:0005634">
    <property type="term" value="C:nucleus"/>
    <property type="evidence" value="ECO:0007669"/>
    <property type="project" value="UniProtKB-SubCell"/>
</dbReference>
<evidence type="ECO:0000256" key="5">
    <source>
        <dbReference type="SAM" id="MobiDB-lite"/>
    </source>
</evidence>
<reference evidence="7" key="1">
    <citation type="submission" date="2021-05" db="EMBL/GenBank/DDBJ databases">
        <title>The genome of the haptophyte Pavlova lutheri (Diacronema luteri, Pavlovales) - a model for lipid biosynthesis in eukaryotic algae.</title>
        <authorList>
            <person name="Hulatt C.J."/>
            <person name="Posewitz M.C."/>
        </authorList>
    </citation>
    <scope>NUCLEOTIDE SEQUENCE</scope>
    <source>
        <strain evidence="7">NIVA-4/92</strain>
    </source>
</reference>
<dbReference type="OMA" id="IEREFHP"/>
<dbReference type="Gene3D" id="1.10.418.10">
    <property type="entry name" value="Calponin-like domain"/>
    <property type="match status" value="1"/>
</dbReference>
<protein>
    <recommendedName>
        <fullName evidence="4">Spermatogenesis-associated protein 4</fullName>
    </recommendedName>
</protein>
<sequence>MAGLSREILKWIQSLDLSYSVKNTKRDFANGFLVAEIFSRYFPQDVQMHSFDNGISLARKLDNWKLLEKFFKRAGVPIDRDLIDAVLHAKPDAALPLVEAMFTFLTSRPVPPRGQSRALLASQAVADAPPFAKPTASNLVLQAAAPSELQTTLKDVSKQAELAAGVVAGHNAALVAERAADPARYATNAGGGQARMMLTRGPPRQVARHETSGVVQFQAVNVKPLVGSVARLRAAHEAGASAGALSALGRGGADGEGEGVSTLSLGVGWQNNSLGLFQADSAAVSSCADGGGARAAGARAQPLIGVLELLDGWVEEQLPGLSVSTTGHAGADGRGGGGARAPGTRSGMHARDLVAALPDAVATGDLSEADAARLLRGARTLAPALARVCAGSPKECWVLLNSLTNAIGGFDAHGAHGPIGPLVALGEDVGGRIASAEPAIADGLLRDYVAPRVCAMLVAIPRQRAALLRVLYGFAPVGAEARIGAIKLLQAELPSQPLFLEALSHLVSLDVAAASAAAAADAHAAAVAGARAHVGAPGAPLAGGASLDQWLLDLYSYYAAVGLCKPSPALRAGALHVLLALTRLHPAVALHSLTRLATMAAERSVHWEVAASLAALTGALLASVDAEAFAAGAAGAELSAATDAAHTLVAMLETLLAAPAAAHVRAVVVLAAAPHVGVHISLRAPLMRGLLALAADQLGALLEGAQMPGMPVGGTAPFALASLRRPARARADAGADADADADADAAADDVGDDGAYGPTGGGLRPLASEWDALSVGEALVLSISASQLEHLTEQHVRIAEAVAAGAQRTAPWASLWFGLKDHLLVSLADPTLAARSANTIARLCLALQEDSLRAFTTLVPALRMVFPAGAPACQRAAASLLTALVRAGPPFLAPVAEALSGLPDAVSGNAEIGAVMAELANAGM</sequence>
<evidence type="ECO:0000256" key="1">
    <source>
        <dbReference type="ARBA" id="ARBA00004123"/>
    </source>
</evidence>
<dbReference type="PANTHER" id="PTHR12509">
    <property type="entry name" value="SPERMATOGENESIS-ASSOCIATED 4-RELATED"/>
    <property type="match status" value="1"/>
</dbReference>
<feature type="domain" description="Calponin-homology (CH)" evidence="6">
    <location>
        <begin position="2"/>
        <end position="106"/>
    </location>
</feature>
<evidence type="ECO:0000256" key="4">
    <source>
        <dbReference type="ARBA" id="ARBA00071322"/>
    </source>
</evidence>
<comment type="subcellular location">
    <subcellularLocation>
        <location evidence="1">Nucleus</location>
    </subcellularLocation>
</comment>
<comment type="function">
    <text evidence="3">May play a role in apoptosis regulation.</text>
</comment>
<dbReference type="FunFam" id="1.10.418.10:FF:000061">
    <property type="entry name" value="Spermatogenesis associated 4"/>
    <property type="match status" value="1"/>
</dbReference>
<evidence type="ECO:0000313" key="8">
    <source>
        <dbReference type="Proteomes" id="UP000751190"/>
    </source>
</evidence>
<evidence type="ECO:0000256" key="2">
    <source>
        <dbReference type="ARBA" id="ARBA00023242"/>
    </source>
</evidence>
<proteinExistence type="predicted"/>
<evidence type="ECO:0000256" key="3">
    <source>
        <dbReference type="ARBA" id="ARBA00058372"/>
    </source>
</evidence>
<dbReference type="PROSITE" id="PS50021">
    <property type="entry name" value="CH"/>
    <property type="match status" value="1"/>
</dbReference>
<dbReference type="AlphaFoldDB" id="A0A8J5XAI6"/>
<feature type="compositionally biased region" description="Acidic residues" evidence="5">
    <location>
        <begin position="735"/>
        <end position="752"/>
    </location>
</feature>
<evidence type="ECO:0000259" key="6">
    <source>
        <dbReference type="PROSITE" id="PS50021"/>
    </source>
</evidence>
<dbReference type="GO" id="GO:0051493">
    <property type="term" value="P:regulation of cytoskeleton organization"/>
    <property type="evidence" value="ECO:0007669"/>
    <property type="project" value="TreeGrafter"/>
</dbReference>